<dbReference type="Proteomes" id="UP000250053">
    <property type="component" value="Segment"/>
</dbReference>
<evidence type="ECO:0000259" key="2">
    <source>
        <dbReference type="Pfam" id="PF17469"/>
    </source>
</evidence>
<dbReference type="EMBL" id="AP018486">
    <property type="protein sequence ID" value="BBC53863.1"/>
    <property type="molecule type" value="Genomic_DNA"/>
</dbReference>
<dbReference type="InterPro" id="IPR035343">
    <property type="entry name" value="Gp68"/>
</dbReference>
<feature type="region of interest" description="Disordered" evidence="1">
    <location>
        <begin position="30"/>
        <end position="81"/>
    </location>
</feature>
<evidence type="ECO:0000313" key="3">
    <source>
        <dbReference type="EMBL" id="BBC53863.1"/>
    </source>
</evidence>
<accession>A0A2Z5XVI5</accession>
<sequence length="136" mass="15523">MRWLLLHIVARYWTSHKREDTGMFMPPYGAFGPSPEPEPIPRKPDQTHTRDTSGPEWEPGKFDPNHRLLTSNNAPHETGGVMRVHRTGRPALVMSGKLKMPLGEIQQQLYRDMHGETRARELGLPVYDSQMPKGTV</sequence>
<feature type="compositionally biased region" description="Basic and acidic residues" evidence="1">
    <location>
        <begin position="39"/>
        <end position="66"/>
    </location>
</feature>
<evidence type="ECO:0000313" key="4">
    <source>
        <dbReference type="Proteomes" id="UP000250053"/>
    </source>
</evidence>
<dbReference type="GeneID" id="64871951"/>
<protein>
    <submittedName>
        <fullName evidence="3">Putative helix-turn-helix DNA binding protein</fullName>
    </submittedName>
</protein>
<evidence type="ECO:0000256" key="1">
    <source>
        <dbReference type="SAM" id="MobiDB-lite"/>
    </source>
</evidence>
<name>A0A2Z5XVI5_9CAUD</name>
<feature type="domain" description="Gp68-like predicted RNA polymerase component" evidence="2">
    <location>
        <begin position="62"/>
        <end position="135"/>
    </location>
</feature>
<keyword evidence="4" id="KW-1185">Reference proteome</keyword>
<dbReference type="RefSeq" id="YP_010062290.1">
    <property type="nucleotide sequence ID" value="NC_054792.1"/>
</dbReference>
<dbReference type="KEGG" id="vg:64871951"/>
<proteinExistence type="predicted"/>
<reference evidence="3 4" key="1">
    <citation type="submission" date="2018-01" db="EMBL/GenBank/DDBJ databases">
        <title>Genome sequence of Mycobacterium phage PP.</title>
        <authorList>
            <person name="Uchiyama J."/>
            <person name="Matsuzaki S."/>
        </authorList>
    </citation>
    <scope>NUCLEOTIDE SEQUENCE [LARGE SCALE GENOMIC DNA]</scope>
</reference>
<organism evidence="3 4">
    <name type="scientific">Mycobacterium phage PP</name>
    <dbReference type="NCBI Taxonomy" id="2077134"/>
    <lineage>
        <taxon>Viruses</taxon>
        <taxon>Duplodnaviria</taxon>
        <taxon>Heunggongvirae</taxon>
        <taxon>Uroviricota</taxon>
        <taxon>Caudoviricetes</taxon>
        <taxon>Sagamiharavirus</taxon>
        <taxon>Sagamiharavirus PP</taxon>
    </lineage>
</organism>
<dbReference type="Pfam" id="PF17469">
    <property type="entry name" value="GP68"/>
    <property type="match status" value="1"/>
</dbReference>